<name>A0A6C0J4D0_9ZZZZ</name>
<organism evidence="1">
    <name type="scientific">viral metagenome</name>
    <dbReference type="NCBI Taxonomy" id="1070528"/>
    <lineage>
        <taxon>unclassified sequences</taxon>
        <taxon>metagenomes</taxon>
        <taxon>organismal metagenomes</taxon>
    </lineage>
</organism>
<reference evidence="1" key="1">
    <citation type="journal article" date="2020" name="Nature">
        <title>Giant virus diversity and host interactions through global metagenomics.</title>
        <authorList>
            <person name="Schulz F."/>
            <person name="Roux S."/>
            <person name="Paez-Espino D."/>
            <person name="Jungbluth S."/>
            <person name="Walsh D.A."/>
            <person name="Denef V.J."/>
            <person name="McMahon K.D."/>
            <person name="Konstantinidis K.T."/>
            <person name="Eloe-Fadrosh E.A."/>
            <person name="Kyrpides N.C."/>
            <person name="Woyke T."/>
        </authorList>
    </citation>
    <scope>NUCLEOTIDE SEQUENCE</scope>
    <source>
        <strain evidence="1">GVMAG-M-3300025860-20</strain>
    </source>
</reference>
<dbReference type="AlphaFoldDB" id="A0A6C0J4D0"/>
<evidence type="ECO:0000313" key="1">
    <source>
        <dbReference type="EMBL" id="QHU00555.1"/>
    </source>
</evidence>
<protein>
    <submittedName>
        <fullName evidence="1">Uncharacterized protein</fullName>
    </submittedName>
</protein>
<accession>A0A6C0J4D0</accession>
<sequence>MNDEKGVPKAFKIRMTGDAESLGSITRFQELDPKFNIYKANVGMWVPFKVTDINLINTIAKNAGCNKVKDSLQYTK</sequence>
<dbReference type="EMBL" id="MN740328">
    <property type="protein sequence ID" value="QHU00555.1"/>
    <property type="molecule type" value="Genomic_DNA"/>
</dbReference>
<proteinExistence type="predicted"/>